<dbReference type="AlphaFoldDB" id="A0AAV8VDU5"/>
<dbReference type="EMBL" id="JANEYG010000141">
    <property type="protein sequence ID" value="KAJ8912231.1"/>
    <property type="molecule type" value="Genomic_DNA"/>
</dbReference>
<keyword evidence="1" id="KW-0175">Coiled coil</keyword>
<organism evidence="2 3">
    <name type="scientific">Exocentrus adspersus</name>
    <dbReference type="NCBI Taxonomy" id="1586481"/>
    <lineage>
        <taxon>Eukaryota</taxon>
        <taxon>Metazoa</taxon>
        <taxon>Ecdysozoa</taxon>
        <taxon>Arthropoda</taxon>
        <taxon>Hexapoda</taxon>
        <taxon>Insecta</taxon>
        <taxon>Pterygota</taxon>
        <taxon>Neoptera</taxon>
        <taxon>Endopterygota</taxon>
        <taxon>Coleoptera</taxon>
        <taxon>Polyphaga</taxon>
        <taxon>Cucujiformia</taxon>
        <taxon>Chrysomeloidea</taxon>
        <taxon>Cerambycidae</taxon>
        <taxon>Lamiinae</taxon>
        <taxon>Acanthocinini</taxon>
        <taxon>Exocentrus</taxon>
    </lineage>
</organism>
<evidence type="ECO:0000313" key="3">
    <source>
        <dbReference type="Proteomes" id="UP001159042"/>
    </source>
</evidence>
<comment type="caution">
    <text evidence="2">The sequence shown here is derived from an EMBL/GenBank/DDBJ whole genome shotgun (WGS) entry which is preliminary data.</text>
</comment>
<dbReference type="Proteomes" id="UP001159042">
    <property type="component" value="Unassembled WGS sequence"/>
</dbReference>
<name>A0AAV8VDU5_9CUCU</name>
<accession>A0AAV8VDU5</accession>
<evidence type="ECO:0000256" key="1">
    <source>
        <dbReference type="SAM" id="Coils"/>
    </source>
</evidence>
<sequence length="191" mass="22390">MFEEISKEIKQITDKNISPTNCENRWRVLERAYKKYVSDNNRTGAARKEFEYADIMHNILGKKKNIHPEVLLSSETAGNIDTVITTSETPADSNIIFNDVTPVTATTSQTTIKKKQPAEKKLYPNKKLKCQLLKQIRRHRQDYYNKRLEQENKKLEEKIKKNKLFEERNEILKDLINMDQVHPSVKDLLNS</sequence>
<proteinExistence type="predicted"/>
<reference evidence="2 3" key="1">
    <citation type="journal article" date="2023" name="Insect Mol. Biol.">
        <title>Genome sequencing provides insights into the evolution of gene families encoding plant cell wall-degrading enzymes in longhorned beetles.</title>
        <authorList>
            <person name="Shin N.R."/>
            <person name="Okamura Y."/>
            <person name="Kirsch R."/>
            <person name="Pauchet Y."/>
        </authorList>
    </citation>
    <scope>NUCLEOTIDE SEQUENCE [LARGE SCALE GENOMIC DNA]</scope>
    <source>
        <strain evidence="2">EAD_L_NR</strain>
    </source>
</reference>
<evidence type="ECO:0008006" key="4">
    <source>
        <dbReference type="Google" id="ProtNLM"/>
    </source>
</evidence>
<protein>
    <recommendedName>
        <fullName evidence="4">Myb/SANT-like DNA-binding domain-containing protein</fullName>
    </recommendedName>
</protein>
<keyword evidence="3" id="KW-1185">Reference proteome</keyword>
<evidence type="ECO:0000313" key="2">
    <source>
        <dbReference type="EMBL" id="KAJ8912231.1"/>
    </source>
</evidence>
<feature type="coiled-coil region" evidence="1">
    <location>
        <begin position="145"/>
        <end position="175"/>
    </location>
</feature>
<gene>
    <name evidence="2" type="ORF">NQ315_009055</name>
</gene>